<evidence type="ECO:0000256" key="1">
    <source>
        <dbReference type="SAM" id="Phobius"/>
    </source>
</evidence>
<dbReference type="RefSeq" id="YP_010797167.1">
    <property type="nucleotide sequence ID" value="NC_076129.1"/>
</dbReference>
<dbReference type="GeneID" id="80534870"/>
<dbReference type="KEGG" id="vg:80534870"/>
<dbReference type="Proteomes" id="UP000103899">
    <property type="component" value="Segment"/>
</dbReference>
<evidence type="ECO:0000313" key="2">
    <source>
        <dbReference type="EMBL" id="AFK83978.1"/>
    </source>
</evidence>
<proteinExistence type="predicted"/>
<organism evidence="2 3">
    <name type="scientific">miniopterid betaherpesvirus 1</name>
    <dbReference type="NCBI Taxonomy" id="3070189"/>
    <lineage>
        <taxon>Viruses</taxon>
        <taxon>Duplodnaviria</taxon>
        <taxon>Heunggongvirae</taxon>
        <taxon>Peploviricota</taxon>
        <taxon>Herviviricetes</taxon>
        <taxon>Herpesvirales</taxon>
        <taxon>Orthoherpesviridae</taxon>
        <taxon>Betaherpesvirinae</taxon>
        <taxon>Quwivirus</taxon>
        <taxon>Quwivirus miniopteridbeta1</taxon>
    </lineage>
</organism>
<reference evidence="2 3" key="1">
    <citation type="journal article" date="2012" name="J. Virol.">
        <title>A Novel Bat Herpesvirus Encodes Homologues of Major Histocompatibility Complex Classes I and II, C-Type Lectin, and a Unique Family of Immune-Related Genes.</title>
        <authorList>
            <person name="Zhang H."/>
            <person name="Todd S."/>
            <person name="Tachedjian M."/>
            <person name="Barr J.A."/>
            <person name="Luo M."/>
            <person name="Yu M."/>
            <person name="Marsh G.A."/>
            <person name="Crameri G."/>
            <person name="Wang L.F."/>
        </authorList>
    </citation>
    <scope>NUCLEOTIDE SEQUENCE [LARGE SCALE GENOMIC DNA]</scope>
    <source>
        <strain evidence="2">B7D8</strain>
    </source>
</reference>
<feature type="transmembrane region" description="Helical" evidence="1">
    <location>
        <begin position="24"/>
        <end position="43"/>
    </location>
</feature>
<name>I3VQD4_9BETA</name>
<keyword evidence="1" id="KW-0812">Transmembrane</keyword>
<accession>I3VQD4</accession>
<keyword evidence="1" id="KW-0472">Membrane</keyword>
<evidence type="ECO:0000313" key="3">
    <source>
        <dbReference type="Proteomes" id="UP000103899"/>
    </source>
</evidence>
<sequence length="328" mass="37681">MYIENSLINTRDLNTFSVFFYRMMYSWLKICIFGILCVVRMSCNDDKCTQVKKYELLTGKAYDVRCTYKPLIQMYSCYDNLTLDIDYTTIFNGINFQKTGGGILAKNIKLEYYNVGWYKCFNGASCVSKTYFIVGAPFTYTRYEGKDTLMCGNIFPEIARPWLTIEGKNVTDDCEKHKNGSISYTASHITTAQCISYLSCMNESFYVYTLHFHADNITKINNHPKCVKGAFFRPIHGEIGGTFSELGNPHKHKPESSCAWCILERSGNVYFSDAFDRNTNQKCDITETYRKSNKAFVVNAARFDTNCVERLSCLILLVNVILYLSRVL</sequence>
<protein>
    <submittedName>
        <fullName evidence="2">B149.1</fullName>
    </submittedName>
</protein>
<keyword evidence="3" id="KW-1185">Reference proteome</keyword>
<dbReference type="EMBL" id="JQ805139">
    <property type="protein sequence ID" value="AFK83978.1"/>
    <property type="molecule type" value="Genomic_DNA"/>
</dbReference>
<keyword evidence="1" id="KW-1133">Transmembrane helix</keyword>